<keyword evidence="3" id="KW-1185">Reference proteome</keyword>
<comment type="caution">
    <text evidence="2">The sequence shown here is derived from an EMBL/GenBank/DDBJ whole genome shotgun (WGS) entry which is preliminary data.</text>
</comment>
<dbReference type="Proteomes" id="UP000654471">
    <property type="component" value="Unassembled WGS sequence"/>
</dbReference>
<evidence type="ECO:0000313" key="3">
    <source>
        <dbReference type="Proteomes" id="UP000654471"/>
    </source>
</evidence>
<evidence type="ECO:0000256" key="1">
    <source>
        <dbReference type="SAM" id="MobiDB-lite"/>
    </source>
</evidence>
<gene>
    <name evidence="2" type="ORF">GCM10010211_83590</name>
</gene>
<organism evidence="2 3">
    <name type="scientific">Streptomyces albospinus</name>
    <dbReference type="NCBI Taxonomy" id="285515"/>
    <lineage>
        <taxon>Bacteria</taxon>
        <taxon>Bacillati</taxon>
        <taxon>Actinomycetota</taxon>
        <taxon>Actinomycetes</taxon>
        <taxon>Kitasatosporales</taxon>
        <taxon>Streptomycetaceae</taxon>
        <taxon>Streptomyces</taxon>
    </lineage>
</organism>
<reference evidence="3" key="1">
    <citation type="journal article" date="2019" name="Int. J. Syst. Evol. Microbiol.">
        <title>The Global Catalogue of Microorganisms (GCM) 10K type strain sequencing project: providing services to taxonomists for standard genome sequencing and annotation.</title>
        <authorList>
            <consortium name="The Broad Institute Genomics Platform"/>
            <consortium name="The Broad Institute Genome Sequencing Center for Infectious Disease"/>
            <person name="Wu L."/>
            <person name="Ma J."/>
        </authorList>
    </citation>
    <scope>NUCLEOTIDE SEQUENCE [LARGE SCALE GENOMIC DNA]</scope>
    <source>
        <strain evidence="3">JCM 3399</strain>
    </source>
</reference>
<protein>
    <submittedName>
        <fullName evidence="2">Uncharacterized protein</fullName>
    </submittedName>
</protein>
<name>A0ABQ2VPM3_9ACTN</name>
<sequence length="78" mass="7779">MPVHGAVRVGESATDGRPLTNAEGRAGTAGLNGVLPARGVVRDLPIQSALLAPASLGQGVLSVVGSFTHAVSQNVHSQ</sequence>
<feature type="region of interest" description="Disordered" evidence="1">
    <location>
        <begin position="1"/>
        <end position="28"/>
    </location>
</feature>
<proteinExistence type="predicted"/>
<accession>A0ABQ2VPM3</accession>
<evidence type="ECO:0000313" key="2">
    <source>
        <dbReference type="EMBL" id="GGV03612.1"/>
    </source>
</evidence>
<dbReference type="EMBL" id="BMRP01000087">
    <property type="protein sequence ID" value="GGV03612.1"/>
    <property type="molecule type" value="Genomic_DNA"/>
</dbReference>